<accession>A0A7S1D0J8</accession>
<proteinExistence type="predicted"/>
<evidence type="ECO:0000256" key="1">
    <source>
        <dbReference type="SAM" id="Phobius"/>
    </source>
</evidence>
<gene>
    <name evidence="2" type="ORF">CTEN0397_LOCUS4009</name>
</gene>
<evidence type="ECO:0000313" key="2">
    <source>
        <dbReference type="EMBL" id="CAD8932981.1"/>
    </source>
</evidence>
<keyword evidence="1" id="KW-0812">Transmembrane</keyword>
<keyword evidence="1" id="KW-0472">Membrane</keyword>
<organism evidence="2">
    <name type="scientific">Cyclophora tenuis</name>
    <name type="common">Marine diatom</name>
    <dbReference type="NCBI Taxonomy" id="216820"/>
    <lineage>
        <taxon>Eukaryota</taxon>
        <taxon>Sar</taxon>
        <taxon>Stramenopiles</taxon>
        <taxon>Ochrophyta</taxon>
        <taxon>Bacillariophyta</taxon>
        <taxon>Fragilariophyceae</taxon>
        <taxon>Fragilariophycidae</taxon>
        <taxon>Cyclophorales</taxon>
        <taxon>Cyclophoraceae</taxon>
        <taxon>Cyclophora</taxon>
    </lineage>
</organism>
<dbReference type="AlphaFoldDB" id="A0A7S1D0J8"/>
<feature type="transmembrane region" description="Helical" evidence="1">
    <location>
        <begin position="38"/>
        <end position="59"/>
    </location>
</feature>
<name>A0A7S1D0J8_CYCTE</name>
<evidence type="ECO:0008006" key="3">
    <source>
        <dbReference type="Google" id="ProtNLM"/>
    </source>
</evidence>
<sequence length="145" mass="16655">MLAFWVCSSTVASSSFDLPTLLKEPSVDAVLVLCGKAYLFPLTFIATMMCVVHTVFAVMNMTTFECGKGPRHVDYLKGTRETDFPFSKGLDQNLRIFCCQRDAACIWLTGEAQWKPILWQTPGKIIRDSEDWWEHPWQNKYWSCC</sequence>
<dbReference type="EMBL" id="HBFW01006189">
    <property type="protein sequence ID" value="CAD8932981.1"/>
    <property type="molecule type" value="Transcribed_RNA"/>
</dbReference>
<reference evidence="2" key="1">
    <citation type="submission" date="2021-01" db="EMBL/GenBank/DDBJ databases">
        <authorList>
            <person name="Corre E."/>
            <person name="Pelletier E."/>
            <person name="Niang G."/>
            <person name="Scheremetjew M."/>
            <person name="Finn R."/>
            <person name="Kale V."/>
            <person name="Holt S."/>
            <person name="Cochrane G."/>
            <person name="Meng A."/>
            <person name="Brown T."/>
            <person name="Cohen L."/>
        </authorList>
    </citation>
    <scope>NUCLEOTIDE SEQUENCE</scope>
    <source>
        <strain evidence="2">ECT3854</strain>
    </source>
</reference>
<protein>
    <recommendedName>
        <fullName evidence="3">Palmitoyltransferase</fullName>
    </recommendedName>
</protein>
<keyword evidence="1" id="KW-1133">Transmembrane helix</keyword>